<protein>
    <submittedName>
        <fullName evidence="1">Uncharacterized protein</fullName>
    </submittedName>
</protein>
<evidence type="ECO:0000313" key="1">
    <source>
        <dbReference type="EMBL" id="VDM25829.1"/>
    </source>
</evidence>
<dbReference type="AlphaFoldDB" id="A0A3P7FAY4"/>
<dbReference type="Proteomes" id="UP000274429">
    <property type="component" value="Unassembled WGS sequence"/>
</dbReference>
<evidence type="ECO:0000313" key="2">
    <source>
        <dbReference type="Proteomes" id="UP000274429"/>
    </source>
</evidence>
<keyword evidence="2" id="KW-1185">Reference proteome</keyword>
<sequence>MLDEQKRIDVTLSTCKQLTCTLFTLKRLAAVQENGISVNIPTFRTIRDPRPEDKKLYLQQITKIVPNHEARMAGLAYVKGKCSSLLASKLTMPKYTSTSRCGNKDSDVNWQLR</sequence>
<gene>
    <name evidence="1" type="ORF">TTAC_LOCUS4889</name>
</gene>
<name>A0A3P7FAY4_HYDTA</name>
<organism evidence="1 2">
    <name type="scientific">Hydatigena taeniaeformis</name>
    <name type="common">Feline tapeworm</name>
    <name type="synonym">Taenia taeniaeformis</name>
    <dbReference type="NCBI Taxonomy" id="6205"/>
    <lineage>
        <taxon>Eukaryota</taxon>
        <taxon>Metazoa</taxon>
        <taxon>Spiralia</taxon>
        <taxon>Lophotrochozoa</taxon>
        <taxon>Platyhelminthes</taxon>
        <taxon>Cestoda</taxon>
        <taxon>Eucestoda</taxon>
        <taxon>Cyclophyllidea</taxon>
        <taxon>Taeniidae</taxon>
        <taxon>Hydatigera</taxon>
    </lineage>
</organism>
<accession>A0A3P7FAY4</accession>
<reference evidence="1 2" key="1">
    <citation type="submission" date="2018-11" db="EMBL/GenBank/DDBJ databases">
        <authorList>
            <consortium name="Pathogen Informatics"/>
        </authorList>
    </citation>
    <scope>NUCLEOTIDE SEQUENCE [LARGE SCALE GENOMIC DNA]</scope>
</reference>
<proteinExistence type="predicted"/>
<dbReference type="EMBL" id="UYWX01005598">
    <property type="protein sequence ID" value="VDM25829.1"/>
    <property type="molecule type" value="Genomic_DNA"/>
</dbReference>
<dbReference type="OrthoDB" id="6022652at2759"/>